<dbReference type="Proteomes" id="UP000091956">
    <property type="component" value="Unassembled WGS sequence"/>
</dbReference>
<keyword evidence="2" id="KW-1133">Transmembrane helix</keyword>
<feature type="transmembrane region" description="Helical" evidence="2">
    <location>
        <begin position="56"/>
        <end position="77"/>
    </location>
</feature>
<dbReference type="OrthoDB" id="3926976at2759"/>
<name>A0A1B8GR16_9PEZI</name>
<gene>
    <name evidence="3" type="ORF">VE01_03117</name>
</gene>
<dbReference type="AlphaFoldDB" id="A0A1B8GR16"/>
<feature type="transmembrane region" description="Helical" evidence="2">
    <location>
        <begin position="181"/>
        <end position="203"/>
    </location>
</feature>
<dbReference type="EMBL" id="KV460217">
    <property type="protein sequence ID" value="OBT98264.1"/>
    <property type="molecule type" value="Genomic_DNA"/>
</dbReference>
<keyword evidence="2" id="KW-0812">Transmembrane</keyword>
<evidence type="ECO:0000313" key="4">
    <source>
        <dbReference type="Proteomes" id="UP000091956"/>
    </source>
</evidence>
<evidence type="ECO:0000256" key="2">
    <source>
        <dbReference type="SAM" id="Phobius"/>
    </source>
</evidence>
<feature type="compositionally biased region" description="Polar residues" evidence="1">
    <location>
        <begin position="242"/>
        <end position="255"/>
    </location>
</feature>
<dbReference type="RefSeq" id="XP_018131997.1">
    <property type="nucleotide sequence ID" value="XM_018272615.1"/>
</dbReference>
<feature type="compositionally biased region" description="Basic and acidic residues" evidence="1">
    <location>
        <begin position="1"/>
        <end position="10"/>
    </location>
</feature>
<keyword evidence="4" id="KW-1185">Reference proteome</keyword>
<proteinExistence type="predicted"/>
<organism evidence="3 4">
    <name type="scientific">Pseudogymnoascus verrucosus</name>
    <dbReference type="NCBI Taxonomy" id="342668"/>
    <lineage>
        <taxon>Eukaryota</taxon>
        <taxon>Fungi</taxon>
        <taxon>Dikarya</taxon>
        <taxon>Ascomycota</taxon>
        <taxon>Pezizomycotina</taxon>
        <taxon>Leotiomycetes</taxon>
        <taxon>Thelebolales</taxon>
        <taxon>Thelebolaceae</taxon>
        <taxon>Pseudogymnoascus</taxon>
    </lineage>
</organism>
<sequence length="416" mass="46855">MTKPTPRPDDGYSLYVSDPTPSFPLERIRKQDEEIQIPPTSPTPRRSRPDLTLKILSIRLAILIGCAITGGSTYALARDVQRSIETSRGAMNSRDYKHWMHIARTTVYDACYHGCRNCNNPNYAYDACARTAEVNVTGVICDGNVMWNWKDRYPAACLKAVGEICKKDMFRSARRDHLKKFAYIVLTVLADVVFGFLTYGIFWCWIGQYRKHRAVKARQRSAVWPRENGYGYDQPPPPPSTMWESGTEKTPTPSKTGVAPPLKASKKTTGRRSLSWGQLSIAALATLPGKTAAYPCTGYDDVANQYFVDANQSTFGVVSGWMSNCYKYRRRSGKHWPTHTRRNVAPLDYVNEILPSVVGCGFELVEAVEGDTNLRIANPLIEKEWRVMIRVNGYNLTSSTETDQSIQCLHDISKSK</sequence>
<reference evidence="4" key="2">
    <citation type="journal article" date="2018" name="Nat. Commun.">
        <title>Extreme sensitivity to ultraviolet light in the fungal pathogen causing white-nose syndrome of bats.</title>
        <authorList>
            <person name="Palmer J.M."/>
            <person name="Drees K.P."/>
            <person name="Foster J.T."/>
            <person name="Lindner D.L."/>
        </authorList>
    </citation>
    <scope>NUCLEOTIDE SEQUENCE [LARGE SCALE GENOMIC DNA]</scope>
    <source>
        <strain evidence="4">UAMH 10579</strain>
    </source>
</reference>
<reference evidence="3 4" key="1">
    <citation type="submission" date="2016-03" db="EMBL/GenBank/DDBJ databases">
        <title>Comparative genomics of Pseudogymnoascus destructans, the fungus causing white-nose syndrome of bats.</title>
        <authorList>
            <person name="Palmer J.M."/>
            <person name="Drees K.P."/>
            <person name="Foster J.T."/>
            <person name="Lindner D.L."/>
        </authorList>
    </citation>
    <scope>NUCLEOTIDE SEQUENCE [LARGE SCALE GENOMIC DNA]</scope>
    <source>
        <strain evidence="3 4">UAMH 10579</strain>
    </source>
</reference>
<feature type="region of interest" description="Disordered" evidence="1">
    <location>
        <begin position="1"/>
        <end position="48"/>
    </location>
</feature>
<keyword evidence="2" id="KW-0472">Membrane</keyword>
<evidence type="ECO:0000313" key="3">
    <source>
        <dbReference type="EMBL" id="OBT98264.1"/>
    </source>
</evidence>
<evidence type="ECO:0000256" key="1">
    <source>
        <dbReference type="SAM" id="MobiDB-lite"/>
    </source>
</evidence>
<dbReference type="GeneID" id="28836503"/>
<accession>A0A1B8GR16</accession>
<feature type="region of interest" description="Disordered" evidence="1">
    <location>
        <begin position="226"/>
        <end position="270"/>
    </location>
</feature>
<protein>
    <submittedName>
        <fullName evidence="3">Uncharacterized protein</fullName>
    </submittedName>
</protein>